<reference evidence="1 2" key="2">
    <citation type="journal article" date="2022" name="Mol. Ecol. Resour.">
        <title>The genomes of chicory, endive, great burdock and yacon provide insights into Asteraceae paleo-polyploidization history and plant inulin production.</title>
        <authorList>
            <person name="Fan W."/>
            <person name="Wang S."/>
            <person name="Wang H."/>
            <person name="Wang A."/>
            <person name="Jiang F."/>
            <person name="Liu H."/>
            <person name="Zhao H."/>
            <person name="Xu D."/>
            <person name="Zhang Y."/>
        </authorList>
    </citation>
    <scope>NUCLEOTIDE SEQUENCE [LARGE SCALE GENOMIC DNA]</scope>
    <source>
        <strain evidence="2">cv. Yunnan</strain>
        <tissue evidence="1">Leaves</tissue>
    </source>
</reference>
<name>A0ACB9GR01_9ASTR</name>
<dbReference type="EMBL" id="CM042031">
    <property type="protein sequence ID" value="KAI3785491.1"/>
    <property type="molecule type" value="Genomic_DNA"/>
</dbReference>
<evidence type="ECO:0000313" key="2">
    <source>
        <dbReference type="Proteomes" id="UP001056120"/>
    </source>
</evidence>
<dbReference type="Proteomes" id="UP001056120">
    <property type="component" value="Linkage Group LG14"/>
</dbReference>
<gene>
    <name evidence="1" type="ORF">L1987_44610</name>
</gene>
<organism evidence="1 2">
    <name type="scientific">Smallanthus sonchifolius</name>
    <dbReference type="NCBI Taxonomy" id="185202"/>
    <lineage>
        <taxon>Eukaryota</taxon>
        <taxon>Viridiplantae</taxon>
        <taxon>Streptophyta</taxon>
        <taxon>Embryophyta</taxon>
        <taxon>Tracheophyta</taxon>
        <taxon>Spermatophyta</taxon>
        <taxon>Magnoliopsida</taxon>
        <taxon>eudicotyledons</taxon>
        <taxon>Gunneridae</taxon>
        <taxon>Pentapetalae</taxon>
        <taxon>asterids</taxon>
        <taxon>campanulids</taxon>
        <taxon>Asterales</taxon>
        <taxon>Asteraceae</taxon>
        <taxon>Asteroideae</taxon>
        <taxon>Heliantheae alliance</taxon>
        <taxon>Millerieae</taxon>
        <taxon>Smallanthus</taxon>
    </lineage>
</organism>
<reference evidence="2" key="1">
    <citation type="journal article" date="2022" name="Mol. Ecol. Resour.">
        <title>The genomes of chicory, endive, great burdock and yacon provide insights into Asteraceae palaeo-polyploidization history and plant inulin production.</title>
        <authorList>
            <person name="Fan W."/>
            <person name="Wang S."/>
            <person name="Wang H."/>
            <person name="Wang A."/>
            <person name="Jiang F."/>
            <person name="Liu H."/>
            <person name="Zhao H."/>
            <person name="Xu D."/>
            <person name="Zhang Y."/>
        </authorList>
    </citation>
    <scope>NUCLEOTIDE SEQUENCE [LARGE SCALE GENOMIC DNA]</scope>
    <source>
        <strain evidence="2">cv. Yunnan</strain>
    </source>
</reference>
<accession>A0ACB9GR01</accession>
<proteinExistence type="predicted"/>
<comment type="caution">
    <text evidence="1">The sequence shown here is derived from an EMBL/GenBank/DDBJ whole genome shotgun (WGS) entry which is preliminary data.</text>
</comment>
<sequence length="112" mass="12595">MGSWRTAMWGWRTVMRIPCSILITKNLACYLKTRSSTTMRVWHTAMPGPDQEPLSPEILATFQQCFATPIRSYLALVQFGFGAVKNHKTIIISSCICCDIIASHLARSFLAK</sequence>
<keyword evidence="2" id="KW-1185">Reference proteome</keyword>
<protein>
    <submittedName>
        <fullName evidence="1">Uncharacterized protein</fullName>
    </submittedName>
</protein>
<evidence type="ECO:0000313" key="1">
    <source>
        <dbReference type="EMBL" id="KAI3785491.1"/>
    </source>
</evidence>